<gene>
    <name evidence="2" type="ORF">G210_2710</name>
</gene>
<evidence type="ECO:0000256" key="1">
    <source>
        <dbReference type="SAM" id="SignalP"/>
    </source>
</evidence>
<dbReference type="OrthoDB" id="4000888at2759"/>
<name>M3JX80_CANMX</name>
<dbReference type="HOGENOM" id="CLU_1825050_0_0_1"/>
<evidence type="ECO:0000313" key="3">
    <source>
        <dbReference type="Proteomes" id="UP000011777"/>
    </source>
</evidence>
<comment type="caution">
    <text evidence="2">The sequence shown here is derived from an EMBL/GenBank/DDBJ whole genome shotgun (WGS) entry which is preliminary data.</text>
</comment>
<sequence>MKLLILLLPLYVIAAVSTIQLYVKSDNKEIDGRPISIKLEQYPVYSIFIGDEPSYFSYDDVNHVIYYDNKVRFFLNVANNILQLSPDPPLCVDILEDGKLLDGYGVKSIKDSQLYGGSDYGIWYGQNPPIDALPLSIYAYH</sequence>
<dbReference type="EMBL" id="AOGT01001760">
    <property type="protein sequence ID" value="EMG47019.1"/>
    <property type="molecule type" value="Genomic_DNA"/>
</dbReference>
<feature type="chain" id="PRO_5045467850" evidence="1">
    <location>
        <begin position="19"/>
        <end position="141"/>
    </location>
</feature>
<organism evidence="2 3">
    <name type="scientific">Candida maltosa (strain Xu316)</name>
    <name type="common">Yeast</name>
    <dbReference type="NCBI Taxonomy" id="1245528"/>
    <lineage>
        <taxon>Eukaryota</taxon>
        <taxon>Fungi</taxon>
        <taxon>Dikarya</taxon>
        <taxon>Ascomycota</taxon>
        <taxon>Saccharomycotina</taxon>
        <taxon>Pichiomycetes</taxon>
        <taxon>Debaryomycetaceae</taxon>
        <taxon>Candida/Lodderomyces clade</taxon>
        <taxon>Candida</taxon>
    </lineage>
</organism>
<dbReference type="AlphaFoldDB" id="M3JX80"/>
<accession>M3JX80</accession>
<reference evidence="2 3" key="1">
    <citation type="submission" date="2013-02" db="EMBL/GenBank/DDBJ databases">
        <title>Genome sequence of Candida maltosa Xu316, a potential industrial strain for xylitol and ethanol production.</title>
        <authorList>
            <person name="Yu J."/>
            <person name="Wang Q."/>
            <person name="Geng X."/>
            <person name="Bao W."/>
            <person name="He P."/>
            <person name="Cai J."/>
        </authorList>
    </citation>
    <scope>NUCLEOTIDE SEQUENCE [LARGE SCALE GENOMIC DNA]</scope>
    <source>
        <strain evidence="3">Xu316</strain>
    </source>
</reference>
<proteinExistence type="predicted"/>
<feature type="signal peptide" evidence="1">
    <location>
        <begin position="1"/>
        <end position="18"/>
    </location>
</feature>
<keyword evidence="3" id="KW-1185">Reference proteome</keyword>
<keyword evidence="1" id="KW-0732">Signal</keyword>
<evidence type="ECO:0000313" key="2">
    <source>
        <dbReference type="EMBL" id="EMG47019.1"/>
    </source>
</evidence>
<dbReference type="Proteomes" id="UP000011777">
    <property type="component" value="Unassembled WGS sequence"/>
</dbReference>
<dbReference type="OMA" id="YDNKVRF"/>
<protein>
    <submittedName>
        <fullName evidence="2">Uncharacterized protein</fullName>
    </submittedName>
</protein>